<dbReference type="EC" id="2.1.1.72" evidence="2"/>
<evidence type="ECO:0000256" key="4">
    <source>
        <dbReference type="ARBA" id="ARBA00022679"/>
    </source>
</evidence>
<evidence type="ECO:0000256" key="2">
    <source>
        <dbReference type="ARBA" id="ARBA00011900"/>
    </source>
</evidence>
<dbReference type="GO" id="GO:0009307">
    <property type="term" value="P:DNA restriction-modification system"/>
    <property type="evidence" value="ECO:0007669"/>
    <property type="project" value="InterPro"/>
</dbReference>
<dbReference type="PANTHER" id="PTHR30481">
    <property type="entry name" value="DNA ADENINE METHYLASE"/>
    <property type="match status" value="1"/>
</dbReference>
<sequence>MDIPVNIITPQVQVPINQELIAKYIPTNALHLSPLVKWSGGKADEIKQILPYMPRHEIYVEPFVGGGALYFYLNPQKAVINDIHPELVKLYRAISERRRLDMKAFMTAHPNTEEEYYKVRSMPITCDFDAACQFYYLRKTCFRGMLRYNSSGKFNIPYGKYKTINFSDLDGTGHETLLARTTIMSGSFKEVFAACDSPDHFIFLDPPYDSKFTDYGYCSFGRKEQEELAVLFKKSKARCMIVIGETDYIRNLYAGYIVHRYPKNYKFKIHSGRVGDEINVNHIVICNYKV</sequence>
<dbReference type="EMBL" id="MN739626">
    <property type="protein sequence ID" value="QHT16708.1"/>
    <property type="molecule type" value="Genomic_DNA"/>
</dbReference>
<evidence type="ECO:0000313" key="7">
    <source>
        <dbReference type="EMBL" id="QHT16708.1"/>
    </source>
</evidence>
<dbReference type="GO" id="GO:0009007">
    <property type="term" value="F:site-specific DNA-methyltransferase (adenine-specific) activity"/>
    <property type="evidence" value="ECO:0007669"/>
    <property type="project" value="UniProtKB-EC"/>
</dbReference>
<dbReference type="Gene3D" id="1.10.1020.10">
    <property type="entry name" value="Adenine-specific Methyltransferase, Domain 2"/>
    <property type="match status" value="1"/>
</dbReference>
<evidence type="ECO:0000256" key="3">
    <source>
        <dbReference type="ARBA" id="ARBA00022603"/>
    </source>
</evidence>
<dbReference type="PIRSF" id="PIRSF000398">
    <property type="entry name" value="M_m6A_EcoRV"/>
    <property type="match status" value="1"/>
</dbReference>
<dbReference type="GO" id="GO:0006298">
    <property type="term" value="P:mismatch repair"/>
    <property type="evidence" value="ECO:0007669"/>
    <property type="project" value="TreeGrafter"/>
</dbReference>
<reference evidence="7" key="1">
    <citation type="journal article" date="2020" name="Nature">
        <title>Giant virus diversity and host interactions through global metagenomics.</title>
        <authorList>
            <person name="Schulz F."/>
            <person name="Roux S."/>
            <person name="Paez-Espino D."/>
            <person name="Jungbluth S."/>
            <person name="Walsh D.A."/>
            <person name="Denef V.J."/>
            <person name="McMahon K.D."/>
            <person name="Konstantinidis K.T."/>
            <person name="Eloe-Fadrosh E.A."/>
            <person name="Kyrpides N.C."/>
            <person name="Woyke T."/>
        </authorList>
    </citation>
    <scope>NUCLEOTIDE SEQUENCE</scope>
    <source>
        <strain evidence="7">GVMAG-M-3300023174-189</strain>
    </source>
</reference>
<evidence type="ECO:0000256" key="6">
    <source>
        <dbReference type="ARBA" id="ARBA00047942"/>
    </source>
</evidence>
<dbReference type="SUPFAM" id="SSF53335">
    <property type="entry name" value="S-adenosyl-L-methionine-dependent methyltransferases"/>
    <property type="match status" value="1"/>
</dbReference>
<accession>A0A6C0DIE7</accession>
<dbReference type="Pfam" id="PF02086">
    <property type="entry name" value="MethyltransfD12"/>
    <property type="match status" value="1"/>
</dbReference>
<dbReference type="InterPro" id="IPR012263">
    <property type="entry name" value="M_m6A_EcoRV"/>
</dbReference>
<dbReference type="GO" id="GO:0032259">
    <property type="term" value="P:methylation"/>
    <property type="evidence" value="ECO:0007669"/>
    <property type="project" value="UniProtKB-KW"/>
</dbReference>
<evidence type="ECO:0000256" key="5">
    <source>
        <dbReference type="ARBA" id="ARBA00022691"/>
    </source>
</evidence>
<proteinExistence type="inferred from homology"/>
<dbReference type="PRINTS" id="PR00505">
    <property type="entry name" value="D12N6MTFRASE"/>
</dbReference>
<evidence type="ECO:0000256" key="1">
    <source>
        <dbReference type="ARBA" id="ARBA00006594"/>
    </source>
</evidence>
<dbReference type="GO" id="GO:1904047">
    <property type="term" value="F:S-adenosyl-L-methionine binding"/>
    <property type="evidence" value="ECO:0007669"/>
    <property type="project" value="TreeGrafter"/>
</dbReference>
<dbReference type="GO" id="GO:0043565">
    <property type="term" value="F:sequence-specific DNA binding"/>
    <property type="evidence" value="ECO:0007669"/>
    <property type="project" value="TreeGrafter"/>
</dbReference>
<dbReference type="PANTHER" id="PTHR30481:SF3">
    <property type="entry name" value="DNA ADENINE METHYLASE"/>
    <property type="match status" value="1"/>
</dbReference>
<dbReference type="Gene3D" id="3.40.50.150">
    <property type="entry name" value="Vaccinia Virus protein VP39"/>
    <property type="match status" value="1"/>
</dbReference>
<comment type="catalytic activity">
    <reaction evidence="6">
        <text>a 2'-deoxyadenosine in DNA + S-adenosyl-L-methionine = an N(6)-methyl-2'-deoxyadenosine in DNA + S-adenosyl-L-homocysteine + H(+)</text>
        <dbReference type="Rhea" id="RHEA:15197"/>
        <dbReference type="Rhea" id="RHEA-COMP:12418"/>
        <dbReference type="Rhea" id="RHEA-COMP:12419"/>
        <dbReference type="ChEBI" id="CHEBI:15378"/>
        <dbReference type="ChEBI" id="CHEBI:57856"/>
        <dbReference type="ChEBI" id="CHEBI:59789"/>
        <dbReference type="ChEBI" id="CHEBI:90615"/>
        <dbReference type="ChEBI" id="CHEBI:90616"/>
        <dbReference type="EC" id="2.1.1.72"/>
    </reaction>
</comment>
<comment type="similarity">
    <text evidence="1">Belongs to the N(4)/N(6)-methyltransferase family.</text>
</comment>
<protein>
    <recommendedName>
        <fullName evidence="2">site-specific DNA-methyltransferase (adenine-specific)</fullName>
        <ecNumber evidence="2">2.1.1.72</ecNumber>
    </recommendedName>
</protein>
<dbReference type="InterPro" id="IPR012327">
    <property type="entry name" value="MeTrfase_D12"/>
</dbReference>
<dbReference type="InterPro" id="IPR023095">
    <property type="entry name" value="Ade_MeTrfase_dom_2"/>
</dbReference>
<dbReference type="InterPro" id="IPR029063">
    <property type="entry name" value="SAM-dependent_MTases_sf"/>
</dbReference>
<keyword evidence="3" id="KW-0489">Methyltransferase</keyword>
<keyword evidence="5" id="KW-0949">S-adenosyl-L-methionine</keyword>
<name>A0A6C0DIE7_9ZZZZ</name>
<organism evidence="7">
    <name type="scientific">viral metagenome</name>
    <dbReference type="NCBI Taxonomy" id="1070528"/>
    <lineage>
        <taxon>unclassified sequences</taxon>
        <taxon>metagenomes</taxon>
        <taxon>organismal metagenomes</taxon>
    </lineage>
</organism>
<dbReference type="AlphaFoldDB" id="A0A6C0DIE7"/>
<dbReference type="NCBIfam" id="TIGR00571">
    <property type="entry name" value="dam"/>
    <property type="match status" value="1"/>
</dbReference>
<keyword evidence="4" id="KW-0808">Transferase</keyword>